<protein>
    <submittedName>
        <fullName evidence="1">Uncharacterized protein</fullName>
    </submittedName>
</protein>
<name>A0A976FRG5_BRELC</name>
<reference evidence="1 2" key="1">
    <citation type="journal article" date="2021" name="Genome Biol.">
        <title>AFLAP: assembly-free linkage analysis pipeline using k-mers from genome sequencing data.</title>
        <authorList>
            <person name="Fletcher K."/>
            <person name="Zhang L."/>
            <person name="Gil J."/>
            <person name="Han R."/>
            <person name="Cavanaugh K."/>
            <person name="Michelmore R."/>
        </authorList>
    </citation>
    <scope>NUCLEOTIDE SEQUENCE [LARGE SCALE GENOMIC DNA]</scope>
    <source>
        <strain evidence="1 2">SF5</strain>
    </source>
</reference>
<gene>
    <name evidence="1" type="ORF">CCR75_005996</name>
</gene>
<evidence type="ECO:0000313" key="2">
    <source>
        <dbReference type="Proteomes" id="UP000294530"/>
    </source>
</evidence>
<evidence type="ECO:0000313" key="1">
    <source>
        <dbReference type="EMBL" id="TDH71209.1"/>
    </source>
</evidence>
<dbReference type="RefSeq" id="XP_067820708.1">
    <property type="nucleotide sequence ID" value="XM_067964070.1"/>
</dbReference>
<dbReference type="KEGG" id="blac:94349741"/>
<keyword evidence="2" id="KW-1185">Reference proteome</keyword>
<dbReference type="AlphaFoldDB" id="A0A976FRG5"/>
<accession>A0A976FRG5</accession>
<sequence>MYTVNHDVLDSVALFVSHGSRASYLDGVLLRFCMGCELLQGFSNETKDASVGSAKGITVKVAWCRTF</sequence>
<proteinExistence type="predicted"/>
<dbReference type="EMBL" id="SHOA02000062">
    <property type="protein sequence ID" value="TDH71209.1"/>
    <property type="molecule type" value="Genomic_DNA"/>
</dbReference>
<organism evidence="1 2">
    <name type="scientific">Bremia lactucae</name>
    <name type="common">Lettuce downy mildew</name>
    <dbReference type="NCBI Taxonomy" id="4779"/>
    <lineage>
        <taxon>Eukaryota</taxon>
        <taxon>Sar</taxon>
        <taxon>Stramenopiles</taxon>
        <taxon>Oomycota</taxon>
        <taxon>Peronosporomycetes</taxon>
        <taxon>Peronosporales</taxon>
        <taxon>Peronosporaceae</taxon>
        <taxon>Bremia</taxon>
    </lineage>
</organism>
<dbReference type="GeneID" id="94349741"/>
<dbReference type="Proteomes" id="UP000294530">
    <property type="component" value="Unassembled WGS sequence"/>
</dbReference>
<comment type="caution">
    <text evidence="1">The sequence shown here is derived from an EMBL/GenBank/DDBJ whole genome shotgun (WGS) entry which is preliminary data.</text>
</comment>